<comment type="caution">
    <text evidence="2">The sequence shown here is derived from an EMBL/GenBank/DDBJ whole genome shotgun (WGS) entry which is preliminary data.</text>
</comment>
<dbReference type="Pfam" id="PF17184">
    <property type="entry name" value="Rit1_C"/>
    <property type="match status" value="1"/>
</dbReference>
<evidence type="ECO:0000313" key="3">
    <source>
        <dbReference type="Proteomes" id="UP001305414"/>
    </source>
</evidence>
<name>A0AAN7USH2_9PEZI</name>
<evidence type="ECO:0000313" key="2">
    <source>
        <dbReference type="EMBL" id="KAK5630956.1"/>
    </source>
</evidence>
<evidence type="ECO:0000259" key="1">
    <source>
        <dbReference type="Pfam" id="PF17184"/>
    </source>
</evidence>
<proteinExistence type="predicted"/>
<dbReference type="GO" id="GO:0043399">
    <property type="term" value="F:tRNA adenosine(64)-2'-O-ribosylphosphate transferase activity"/>
    <property type="evidence" value="ECO:0007669"/>
    <property type="project" value="InterPro"/>
</dbReference>
<feature type="domain" description="Rit1 N-terminal" evidence="1">
    <location>
        <begin position="93"/>
        <end position="343"/>
    </location>
</feature>
<dbReference type="InterPro" id="IPR007306">
    <property type="entry name" value="Rit1"/>
</dbReference>
<dbReference type="EMBL" id="JAWHQM010000018">
    <property type="protein sequence ID" value="KAK5630956.1"/>
    <property type="molecule type" value="Genomic_DNA"/>
</dbReference>
<dbReference type="InterPro" id="IPR033449">
    <property type="entry name" value="Rit1_N"/>
</dbReference>
<dbReference type="GO" id="GO:0019988">
    <property type="term" value="P:charged-tRNA amino acid modification"/>
    <property type="evidence" value="ECO:0007669"/>
    <property type="project" value="InterPro"/>
</dbReference>
<gene>
    <name evidence="2" type="ORF">RRF57_006671</name>
</gene>
<keyword evidence="3" id="KW-1185">Reference proteome</keyword>
<dbReference type="PANTHER" id="PTHR31811:SF0">
    <property type="entry name" value="TRNA A64-2'-O-RIBOSYLPHOSPHATE TRANSFERASE"/>
    <property type="match status" value="1"/>
</dbReference>
<sequence length="391" mass="43453">MLIHDEKQMLMPIDFALIVHVTQASRVQALDPATVQFELLRVHLATAATPEIQYMGQIISLSYDIFPAFMAAESDLIFSPQANHNFSRILTDLKRSNLSISNRLRSIREDADFVNEVAHVYNRPLIANERCGSWYIALENKAGSAYFKSTDGHTGQWNFSSRRLNLHLLSIIGQHDGCIVVDSTRRGKQMPDALSKTVPIWCCVLNRVLAAQLYTPPNVVSRSEHSQAEARIAEHVAALKALDIDIAALRQHIHKPLRPVWVTQESQLIPADHIFDDFHPVICCTSSRRVPGGEMSEGGYIQGAGDDTENWALGLTAPLFWNNASTLLATLESDLPDLVRSLVANQTADLVVNTPIQVAPHLSSAACPRLRKRHLAAPSPFFRRPLIKARG</sequence>
<dbReference type="PANTHER" id="PTHR31811">
    <property type="entry name" value="TRNA A64-2'-O-RIBOSYLPHOSPHATE TRANSFERASE"/>
    <property type="match status" value="1"/>
</dbReference>
<accession>A0AAN7USH2</accession>
<dbReference type="AlphaFoldDB" id="A0AAN7USH2"/>
<dbReference type="GO" id="GO:0005737">
    <property type="term" value="C:cytoplasm"/>
    <property type="evidence" value="ECO:0007669"/>
    <property type="project" value="TreeGrafter"/>
</dbReference>
<organism evidence="2 3">
    <name type="scientific">Xylaria bambusicola</name>
    <dbReference type="NCBI Taxonomy" id="326684"/>
    <lineage>
        <taxon>Eukaryota</taxon>
        <taxon>Fungi</taxon>
        <taxon>Dikarya</taxon>
        <taxon>Ascomycota</taxon>
        <taxon>Pezizomycotina</taxon>
        <taxon>Sordariomycetes</taxon>
        <taxon>Xylariomycetidae</taxon>
        <taxon>Xylariales</taxon>
        <taxon>Xylariaceae</taxon>
        <taxon>Xylaria</taxon>
    </lineage>
</organism>
<reference evidence="2 3" key="1">
    <citation type="submission" date="2023-10" db="EMBL/GenBank/DDBJ databases">
        <title>Draft genome sequence of Xylaria bambusicola isolate GMP-LS, the root and basal stem rot pathogen of sugarcane in Indonesia.</title>
        <authorList>
            <person name="Selvaraj P."/>
            <person name="Muralishankar V."/>
            <person name="Muruganantham S."/>
            <person name="Sp S."/>
            <person name="Haryani S."/>
            <person name="Lau K.J.X."/>
            <person name="Naqvi N.I."/>
        </authorList>
    </citation>
    <scope>NUCLEOTIDE SEQUENCE [LARGE SCALE GENOMIC DNA]</scope>
    <source>
        <strain evidence="2">GMP-LS</strain>
    </source>
</reference>
<dbReference type="Proteomes" id="UP001305414">
    <property type="component" value="Unassembled WGS sequence"/>
</dbReference>
<protein>
    <recommendedName>
        <fullName evidence="1">Rit1 N-terminal domain-containing protein</fullName>
    </recommendedName>
</protein>